<gene>
    <name evidence="5" type="ORF">QTN47_17990</name>
</gene>
<dbReference type="RefSeq" id="WP_369330813.1">
    <property type="nucleotide sequence ID" value="NZ_JAULBC010000006.1"/>
</dbReference>
<dbReference type="Pfam" id="PF08545">
    <property type="entry name" value="ACP_syn_III"/>
    <property type="match status" value="1"/>
</dbReference>
<protein>
    <submittedName>
        <fullName evidence="5">Ketoacyl-ACP synthase III</fullName>
    </submittedName>
</protein>
<evidence type="ECO:0000313" key="6">
    <source>
        <dbReference type="Proteomes" id="UP001560573"/>
    </source>
</evidence>
<comment type="caution">
    <text evidence="5">The sequence shown here is derived from an EMBL/GenBank/DDBJ whole genome shotgun (WGS) entry which is preliminary data.</text>
</comment>
<dbReference type="InterPro" id="IPR016039">
    <property type="entry name" value="Thiolase-like"/>
</dbReference>
<sequence length="358" mass="39557">MHNIRSVFVATGSYIPELKVHNAHFLNHQFCEKDGSLVLKENSHVIEKFKEITEIECRRYASDDQSASVLGYLAAKNALNSSNIDKETLDYIIVAHNFGDVAKDSNRSDIVPSLASRIKRLLQIKNPDCVGYDLAFGCPGWVEALIQANYYIRSGDARRCLVIGTETLSRVIDPHDRDSMLYADGGAAAILEASTSGDAGIIAHKTQTHAIDHALLLKMDKSYHSDKSQSQNIYLKMNGRKLYEFALNQVPLVIKSLLDKAGVPLTDIKKVIIHQANGKMDDAILQRLFKLYNVEQIPKGIMPMTISWLGNSSVATVPTLLDLLMKNEIEGQAVTKGDKVLIASVGAGMNINALIYQF</sequence>
<dbReference type="Proteomes" id="UP001560573">
    <property type="component" value="Unassembled WGS sequence"/>
</dbReference>
<evidence type="ECO:0000313" key="5">
    <source>
        <dbReference type="EMBL" id="MEX6689406.1"/>
    </source>
</evidence>
<evidence type="ECO:0000256" key="1">
    <source>
        <dbReference type="ARBA" id="ARBA00022679"/>
    </source>
</evidence>
<feature type="domain" description="Beta-ketoacyl-[acyl-carrier-protein] synthase III N-terminal" evidence="4">
    <location>
        <begin position="132"/>
        <end position="208"/>
    </location>
</feature>
<dbReference type="InterPro" id="IPR013751">
    <property type="entry name" value="ACP_syn_III_N"/>
</dbReference>
<dbReference type="InterPro" id="IPR013747">
    <property type="entry name" value="ACP_syn_III_C"/>
</dbReference>
<dbReference type="PANTHER" id="PTHR34069">
    <property type="entry name" value="3-OXOACYL-[ACYL-CARRIER-PROTEIN] SYNTHASE 3"/>
    <property type="match status" value="1"/>
</dbReference>
<dbReference type="CDD" id="cd00830">
    <property type="entry name" value="KAS_III"/>
    <property type="match status" value="1"/>
</dbReference>
<keyword evidence="6" id="KW-1185">Reference proteome</keyword>
<name>A0ABV3ZHN4_9BACT</name>
<evidence type="ECO:0000259" key="4">
    <source>
        <dbReference type="Pfam" id="PF08545"/>
    </source>
</evidence>
<organism evidence="5 6">
    <name type="scientific">Danxiaibacter flavus</name>
    <dbReference type="NCBI Taxonomy" id="3049108"/>
    <lineage>
        <taxon>Bacteria</taxon>
        <taxon>Pseudomonadati</taxon>
        <taxon>Bacteroidota</taxon>
        <taxon>Chitinophagia</taxon>
        <taxon>Chitinophagales</taxon>
        <taxon>Chitinophagaceae</taxon>
        <taxon>Danxiaibacter</taxon>
    </lineage>
</organism>
<dbReference type="Gene3D" id="3.40.47.10">
    <property type="match status" value="1"/>
</dbReference>
<dbReference type="EMBL" id="JAULBC010000006">
    <property type="protein sequence ID" value="MEX6689406.1"/>
    <property type="molecule type" value="Genomic_DNA"/>
</dbReference>
<dbReference type="SUPFAM" id="SSF53901">
    <property type="entry name" value="Thiolase-like"/>
    <property type="match status" value="1"/>
</dbReference>
<reference evidence="5 6" key="1">
    <citation type="submission" date="2023-07" db="EMBL/GenBank/DDBJ databases">
        <authorList>
            <person name="Lian W.-H."/>
        </authorList>
    </citation>
    <scope>NUCLEOTIDE SEQUENCE [LARGE SCALE GENOMIC DNA]</scope>
    <source>
        <strain evidence="5 6">SYSU DXS3180</strain>
    </source>
</reference>
<accession>A0ABV3ZHN4</accession>
<evidence type="ECO:0000259" key="3">
    <source>
        <dbReference type="Pfam" id="PF08541"/>
    </source>
</evidence>
<dbReference type="PANTHER" id="PTHR34069:SF2">
    <property type="entry name" value="BETA-KETOACYL-[ACYL-CARRIER-PROTEIN] SYNTHASE III"/>
    <property type="match status" value="1"/>
</dbReference>
<keyword evidence="2" id="KW-0012">Acyltransferase</keyword>
<evidence type="ECO:0000256" key="2">
    <source>
        <dbReference type="ARBA" id="ARBA00023315"/>
    </source>
</evidence>
<dbReference type="Pfam" id="PF08541">
    <property type="entry name" value="ACP_syn_III_C"/>
    <property type="match status" value="1"/>
</dbReference>
<proteinExistence type="predicted"/>
<keyword evidence="1" id="KW-0808">Transferase</keyword>
<feature type="domain" description="Beta-ketoacyl-[acyl-carrier-protein] synthase III C-terminal" evidence="3">
    <location>
        <begin position="258"/>
        <end position="357"/>
    </location>
</feature>